<sequence length="90" mass="9877">MANQPISADQQAKIAELVKEHGHSLAEMIQIMVDMGLDETTAQSEILLEALRARMAAAGTEHQCGPDHRCGPEVGCRLRRAPEREREGKS</sequence>
<proteinExistence type="predicted"/>
<gene>
    <name evidence="1" type="ORF">UX31_C0003G0009</name>
</gene>
<comment type="caution">
    <text evidence="1">The sequence shown here is derived from an EMBL/GenBank/DDBJ whole genome shotgun (WGS) entry which is preliminary data.</text>
</comment>
<name>A0A0G1QX08_9BACT</name>
<dbReference type="Proteomes" id="UP000034107">
    <property type="component" value="Unassembled WGS sequence"/>
</dbReference>
<reference evidence="1 2" key="1">
    <citation type="journal article" date="2015" name="Nature">
        <title>rRNA introns, odd ribosomes, and small enigmatic genomes across a large radiation of phyla.</title>
        <authorList>
            <person name="Brown C.T."/>
            <person name="Hug L.A."/>
            <person name="Thomas B.C."/>
            <person name="Sharon I."/>
            <person name="Castelle C.J."/>
            <person name="Singh A."/>
            <person name="Wilkins M.J."/>
            <person name="Williams K.H."/>
            <person name="Banfield J.F."/>
        </authorList>
    </citation>
    <scope>NUCLEOTIDE SEQUENCE [LARGE SCALE GENOMIC DNA]</scope>
</reference>
<dbReference type="AlphaFoldDB" id="A0A0G1QX08"/>
<evidence type="ECO:0000313" key="1">
    <source>
        <dbReference type="EMBL" id="KKU22343.1"/>
    </source>
</evidence>
<organism evidence="1 2">
    <name type="scientific">Candidatus Nomurabacteria bacterium GW2011_GWA1_46_11</name>
    <dbReference type="NCBI Taxonomy" id="1618732"/>
    <lineage>
        <taxon>Bacteria</taxon>
        <taxon>Candidatus Nomuraibacteriota</taxon>
    </lineage>
</organism>
<dbReference type="EMBL" id="LCLS01000003">
    <property type="protein sequence ID" value="KKU22343.1"/>
    <property type="molecule type" value="Genomic_DNA"/>
</dbReference>
<evidence type="ECO:0000313" key="2">
    <source>
        <dbReference type="Proteomes" id="UP000034107"/>
    </source>
</evidence>
<accession>A0A0G1QX08</accession>
<protein>
    <submittedName>
        <fullName evidence="1">Uncharacterized protein</fullName>
    </submittedName>
</protein>